<evidence type="ECO:0000256" key="4">
    <source>
        <dbReference type="ARBA" id="ARBA00022692"/>
    </source>
</evidence>
<dbReference type="Proteomes" id="UP000054164">
    <property type="component" value="Unassembled WGS sequence"/>
</dbReference>
<accession>A0A0S6U0W3</accession>
<dbReference type="GO" id="GO:0044874">
    <property type="term" value="P:lipoprotein localization to outer membrane"/>
    <property type="evidence" value="ECO:0007669"/>
    <property type="project" value="TreeGrafter"/>
</dbReference>
<feature type="transmembrane region" description="Helical" evidence="7">
    <location>
        <begin position="394"/>
        <end position="413"/>
    </location>
</feature>
<feature type="transmembrane region" description="Helical" evidence="7">
    <location>
        <begin position="257"/>
        <end position="281"/>
    </location>
</feature>
<keyword evidence="5 7" id="KW-1133">Transmembrane helix</keyword>
<comment type="subcellular location">
    <subcellularLocation>
        <location evidence="1">Cell membrane</location>
        <topology evidence="1">Multi-pass membrane protein</topology>
    </subcellularLocation>
</comment>
<feature type="transmembrane region" description="Helical" evidence="7">
    <location>
        <begin position="755"/>
        <end position="781"/>
    </location>
</feature>
<feature type="domain" description="ABC3 transporter permease C-terminal" evidence="8">
    <location>
        <begin position="259"/>
        <end position="379"/>
    </location>
</feature>
<name>A0A0S6U0W3_CLOBO</name>
<feature type="transmembrane region" description="Helical" evidence="7">
    <location>
        <begin position="475"/>
        <end position="496"/>
    </location>
</feature>
<feature type="transmembrane region" description="Helical" evidence="7">
    <location>
        <begin position="801"/>
        <end position="822"/>
    </location>
</feature>
<evidence type="ECO:0000259" key="9">
    <source>
        <dbReference type="Pfam" id="PF12704"/>
    </source>
</evidence>
<proteinExistence type="inferred from homology"/>
<reference evidence="10" key="1">
    <citation type="submission" date="2013-10" db="EMBL/GenBank/DDBJ databases">
        <title>Draft genome sequence of Clostridium botulinum type B strain Osaka05.</title>
        <authorList>
            <person name="Sakaguchi Y."/>
            <person name="Hosomi K."/>
            <person name="Uchiyama J."/>
            <person name="Ogura Y."/>
            <person name="Sakaguchi M."/>
            <person name="Kohda T."/>
            <person name="Mukamoto M."/>
            <person name="Misawa N."/>
            <person name="Matsuzaki S."/>
            <person name="Hayashi T."/>
            <person name="Kozaki S."/>
        </authorList>
    </citation>
    <scope>NUCLEOTIDE SEQUENCE</scope>
    <source>
        <strain evidence="10">Osaka05</strain>
    </source>
</reference>
<comment type="similarity">
    <text evidence="2">Belongs to the ABC-4 integral membrane protein family. LolC/E subfamily.</text>
</comment>
<dbReference type="InterPro" id="IPR051447">
    <property type="entry name" value="Lipoprotein-release_system"/>
</dbReference>
<evidence type="ECO:0000256" key="7">
    <source>
        <dbReference type="SAM" id="Phobius"/>
    </source>
</evidence>
<evidence type="ECO:0000256" key="2">
    <source>
        <dbReference type="ARBA" id="ARBA00005236"/>
    </source>
</evidence>
<sequence>MRILFKFMFKNMSEKKLRSLLIIVSIMVATAMSFASIGISKSYASMVLERMKSKVGEADLVISSKKDSVDPFLDEEKLNNNTKEENTVNVLDAEGSYKNQDDILKVNIKATDIKKLNVINRIVLSKESKGYDLNKVKDNQVIISKKLKDKLGLNIGSIFKMKINKKEVNLKVAAVAVNKGIFSESLGEMNLVMDRQGLCKELGINPSITTVLVKVKGNSTIEQVKEKYEKNFENYKISETISKEDLDNRVKQFTIPFYVMLIVVILMAAFIISSAYKVIILERMAVIGTFRSIGATRVSTDLILLMESLLYGIIGGILGDILGIPILNYMADSSNMFKNYGVETIVVIDKINFLWAFLLAIFLCILGSIVPIIKASKISLKDIIFGTFSENSSRNILSFILGVILFIIPYIYIKKFKWTGNFLFSILAAFSVFLSMIFIIPYVMKLFCYIFKEVYRFIFGNEGAIALDNIGKSKVLINNGILLSSTLAAVVVIYIASSSVSGLITKGYSKMNYDLKIEQWKDKDMINKLKDIEYIKDFQEEFILNEVEVKNKDFKIRQIQSIESNKYLDFYKDVNIYDYKNNKTEYILKELDKGRNIIISDILEKRQKFKIGDKISLKLEDQYKEYTIVGFAESEFISNGQIALASSQIIKKDMNTQIGNFIKVKTRKNNNDLDKKLREDLEEYNVVITKKSDDLKTDLEVNKGLMNSLESFSLMSLIIGSLGMMNNLMVSFIYRKREFAVLASVGMSKLKRGKLLFIEGITLGVSGGILGVLEGVYISMFLGEITYSLDSYIITTIPLKLIILLGFLAVVLVIVASFVPIFKSSNMSIVEEIKYE</sequence>
<dbReference type="RefSeq" id="WP_030034600.1">
    <property type="nucleotide sequence ID" value="NZ_DF384213.1"/>
</dbReference>
<evidence type="ECO:0000256" key="3">
    <source>
        <dbReference type="ARBA" id="ARBA00022475"/>
    </source>
</evidence>
<feature type="domain" description="MacB-like periplasmic core" evidence="9">
    <location>
        <begin position="19"/>
        <end position="227"/>
    </location>
</feature>
<evidence type="ECO:0000256" key="5">
    <source>
        <dbReference type="ARBA" id="ARBA00022989"/>
    </source>
</evidence>
<keyword evidence="6 7" id="KW-0472">Membrane</keyword>
<organism evidence="10">
    <name type="scientific">Clostridium botulinum B str. Osaka05</name>
    <dbReference type="NCBI Taxonomy" id="1407017"/>
    <lineage>
        <taxon>Bacteria</taxon>
        <taxon>Bacillati</taxon>
        <taxon>Bacillota</taxon>
        <taxon>Clostridia</taxon>
        <taxon>Eubacteriales</taxon>
        <taxon>Clostridiaceae</taxon>
        <taxon>Clostridium</taxon>
    </lineage>
</organism>
<dbReference type="PANTHER" id="PTHR30489">
    <property type="entry name" value="LIPOPROTEIN-RELEASING SYSTEM TRANSMEMBRANE PROTEIN LOLE"/>
    <property type="match status" value="1"/>
</dbReference>
<feature type="transmembrane region" description="Helical" evidence="7">
    <location>
        <begin position="351"/>
        <end position="373"/>
    </location>
</feature>
<dbReference type="PANTHER" id="PTHR30489:SF0">
    <property type="entry name" value="LIPOPROTEIN-RELEASING SYSTEM TRANSMEMBRANE PROTEIN LOLE"/>
    <property type="match status" value="1"/>
</dbReference>
<feature type="transmembrane region" description="Helical" evidence="7">
    <location>
        <begin position="419"/>
        <end position="443"/>
    </location>
</feature>
<evidence type="ECO:0000256" key="6">
    <source>
        <dbReference type="ARBA" id="ARBA00023136"/>
    </source>
</evidence>
<feature type="transmembrane region" description="Helical" evidence="7">
    <location>
        <begin position="712"/>
        <end position="734"/>
    </location>
</feature>
<feature type="domain" description="ABC3 transporter permease C-terminal" evidence="8">
    <location>
        <begin position="711"/>
        <end position="829"/>
    </location>
</feature>
<dbReference type="InterPro" id="IPR003838">
    <property type="entry name" value="ABC3_permease_C"/>
</dbReference>
<dbReference type="HOGENOM" id="CLU_017916_0_0_9"/>
<evidence type="ECO:0000313" key="10">
    <source>
        <dbReference type="EMBL" id="GAE01910.1"/>
    </source>
</evidence>
<dbReference type="InterPro" id="IPR025857">
    <property type="entry name" value="MacB_PCD"/>
</dbReference>
<feature type="transmembrane region" description="Helical" evidence="7">
    <location>
        <begin position="302"/>
        <end position="331"/>
    </location>
</feature>
<dbReference type="Pfam" id="PF12704">
    <property type="entry name" value="MacB_PCD"/>
    <property type="match status" value="1"/>
</dbReference>
<gene>
    <name evidence="10" type="ORF">CBO05C_1600</name>
</gene>
<keyword evidence="3" id="KW-1003">Cell membrane</keyword>
<dbReference type="Pfam" id="PF02687">
    <property type="entry name" value="FtsX"/>
    <property type="match status" value="2"/>
</dbReference>
<protein>
    <submittedName>
        <fullName evidence="10">ABC transporter permease</fullName>
    </submittedName>
</protein>
<evidence type="ECO:0000256" key="1">
    <source>
        <dbReference type="ARBA" id="ARBA00004651"/>
    </source>
</evidence>
<evidence type="ECO:0000259" key="8">
    <source>
        <dbReference type="Pfam" id="PF02687"/>
    </source>
</evidence>
<dbReference type="AlphaFoldDB" id="A0A0S6U0W3"/>
<keyword evidence="4 7" id="KW-0812">Transmembrane</keyword>
<dbReference type="EMBL" id="DF384213">
    <property type="protein sequence ID" value="GAE01910.1"/>
    <property type="molecule type" value="Genomic_DNA"/>
</dbReference>
<dbReference type="GO" id="GO:0098797">
    <property type="term" value="C:plasma membrane protein complex"/>
    <property type="evidence" value="ECO:0007669"/>
    <property type="project" value="TreeGrafter"/>
</dbReference>